<evidence type="ECO:0000256" key="2">
    <source>
        <dbReference type="ARBA" id="ARBA00022448"/>
    </source>
</evidence>
<dbReference type="GO" id="GO:0005524">
    <property type="term" value="F:ATP binding"/>
    <property type="evidence" value="ECO:0007669"/>
    <property type="project" value="UniProtKB-KW"/>
</dbReference>
<feature type="transmembrane region" description="Helical" evidence="10">
    <location>
        <begin position="735"/>
        <end position="756"/>
    </location>
</feature>
<dbReference type="Gene3D" id="3.90.70.10">
    <property type="entry name" value="Cysteine proteinases"/>
    <property type="match status" value="1"/>
</dbReference>
<feature type="domain" description="Peptidase C39" evidence="14">
    <location>
        <begin position="351"/>
        <end position="470"/>
    </location>
</feature>
<evidence type="ECO:0000259" key="12">
    <source>
        <dbReference type="PROSITE" id="PS50893"/>
    </source>
</evidence>
<dbReference type="PROSITE" id="PS50042">
    <property type="entry name" value="CNMP_BINDING_3"/>
    <property type="match status" value="2"/>
</dbReference>
<dbReference type="GO" id="GO:0016887">
    <property type="term" value="F:ATP hydrolysis activity"/>
    <property type="evidence" value="ECO:0007669"/>
    <property type="project" value="InterPro"/>
</dbReference>
<dbReference type="SMART" id="SM00382">
    <property type="entry name" value="AAA"/>
    <property type="match status" value="1"/>
</dbReference>
<dbReference type="CDD" id="cd18568">
    <property type="entry name" value="ABC_6TM_HetC_like"/>
    <property type="match status" value="1"/>
</dbReference>
<feature type="transmembrane region" description="Helical" evidence="10">
    <location>
        <begin position="497"/>
        <end position="520"/>
    </location>
</feature>
<keyword evidence="6" id="KW-0378">Hydrolase</keyword>
<evidence type="ECO:0000259" key="14">
    <source>
        <dbReference type="PROSITE" id="PS50990"/>
    </source>
</evidence>
<evidence type="ECO:0000256" key="6">
    <source>
        <dbReference type="ARBA" id="ARBA00022801"/>
    </source>
</evidence>
<keyword evidence="3" id="KW-1003">Cell membrane</keyword>
<dbReference type="Pfam" id="PF00027">
    <property type="entry name" value="cNMP_binding"/>
    <property type="match status" value="2"/>
</dbReference>
<dbReference type="FunFam" id="3.40.50.300:FF:000299">
    <property type="entry name" value="ABC transporter ATP-binding protein/permease"/>
    <property type="match status" value="1"/>
</dbReference>
<dbReference type="EMBL" id="CP036276">
    <property type="protein sequence ID" value="QDU47165.1"/>
    <property type="molecule type" value="Genomic_DNA"/>
</dbReference>
<evidence type="ECO:0000313" key="15">
    <source>
        <dbReference type="EMBL" id="QDU47165.1"/>
    </source>
</evidence>
<dbReference type="Gene3D" id="2.60.120.10">
    <property type="entry name" value="Jelly Rolls"/>
    <property type="match status" value="2"/>
</dbReference>
<comment type="subcellular location">
    <subcellularLocation>
        <location evidence="1">Cell membrane</location>
        <topology evidence="1">Multi-pass membrane protein</topology>
    </subcellularLocation>
</comment>
<proteinExistence type="predicted"/>
<dbReference type="InterPro" id="IPR005074">
    <property type="entry name" value="Peptidase_C39"/>
</dbReference>
<dbReference type="InterPro" id="IPR011527">
    <property type="entry name" value="ABC1_TM_dom"/>
</dbReference>
<dbReference type="PROSITE" id="PS50893">
    <property type="entry name" value="ABC_TRANSPORTER_2"/>
    <property type="match status" value="1"/>
</dbReference>
<dbReference type="CDD" id="cd00038">
    <property type="entry name" value="CAP_ED"/>
    <property type="match status" value="2"/>
</dbReference>
<dbReference type="PANTHER" id="PTHR43394:SF1">
    <property type="entry name" value="ATP-BINDING CASSETTE SUB-FAMILY B MEMBER 10, MITOCHONDRIAL"/>
    <property type="match status" value="1"/>
</dbReference>
<feature type="domain" description="Cyclic nucleotide-binding" evidence="11">
    <location>
        <begin position="15"/>
        <end position="125"/>
    </location>
</feature>
<evidence type="ECO:0000256" key="3">
    <source>
        <dbReference type="ARBA" id="ARBA00022475"/>
    </source>
</evidence>
<protein>
    <submittedName>
        <fullName evidence="15">Toxin RTX-I translocation ATP-binding protein</fullName>
    </submittedName>
</protein>
<evidence type="ECO:0000259" key="13">
    <source>
        <dbReference type="PROSITE" id="PS50929"/>
    </source>
</evidence>
<dbReference type="InterPro" id="IPR027417">
    <property type="entry name" value="P-loop_NTPase"/>
</dbReference>
<feature type="transmembrane region" description="Helical" evidence="10">
    <location>
        <begin position="622"/>
        <end position="645"/>
    </location>
</feature>
<gene>
    <name evidence="15" type="primary">apxIB</name>
    <name evidence="15" type="ORF">Mal52_56930</name>
</gene>
<dbReference type="Pfam" id="PF00664">
    <property type="entry name" value="ABC_membrane"/>
    <property type="match status" value="1"/>
</dbReference>
<dbReference type="InterPro" id="IPR017871">
    <property type="entry name" value="ABC_transporter-like_CS"/>
</dbReference>
<feature type="transmembrane region" description="Helical" evidence="10">
    <location>
        <begin position="651"/>
        <end position="672"/>
    </location>
</feature>
<sequence length="1069" mass="118205">MNVDQLETCLRNCSCFSLLSDEELAAIRDQADIRHYKLGQVVFRQGDVGDRMYVVYSGKVRVLHEENGDELPLNTLFDGDHFGEMSLVSNAPRNATIRSAADSTLISIPAEAVQSLLEKNGELRQYFDRYADRLQLWNFVKVVGQLGTQLKPPQLRELVDQFQSQDFPAEESILTAGEVPEHFYLIQSGRVNVVKEGEVQTTLTSGDTFGGSALVERPPVGSYFTFQSDGPVSMLTLAAADFCRLLDDVPQVRTYFEERAAHTRADDAAEHFDTVTTQVRDAAIAKENAATSTTESEDIVEPTAPPAAMVPVTATEMPADEEVATGEHVPTPPSTGLGGFWRRYQFPYIPQHEEVDCGAASLAMITAHHGRPVGVSRLRDLAGVSTMGASLTQLIHAAHEVGYETRSLKLTADRLPKLQLPAVLFWQGYHYVVLYALNEKYAYIADPAMGKYRVTLEELETQFSGFALEVTPTAAAERIRTKPKAARRLTNLMKSNLKTLGVILAISLLLQIVGLAAPLFTKYIIDSVLMPSDAGPPDGTAPPGSLLSLNWLAAGLVIVSVFGIGMTMLRGLVAVRLSQKLDRTMLHEFYEHLLQLPTRFFKLRRTGDIVARFGDNENVRELFTAGTMTVVLDSLMVVVYFVVMFMLNARLAAVVLAFVPVFVAFTLIVSPIMKLMHRRLMEDGAAHESNLIESIGGIDMVKAMAVEEPMQKKWELLFEKYLKSQYRSEKLGETFGAIDGAIGVFSNVALLWYGLTLVQRNELTLGDFMAFNMLAGQVIGPLSSVIGLWDQLQQARVSLERLSDVLDNDPEPQPPPEERVYPKVIRGRVKFDRVFFHYGTKGAPYVLRNLSFEAAPGQRIAIVGRSGSGKTTLARLLLGLYQPTEGTITIDDWNLERIDLGTLRKQIGFVLQENLLFSGTILENIALGDDNPDRQQVEEAATLAGAHDFIRAMPLGYDMVVGEFGLTLSGGQRQRISIARALYRNPRIVVMDEATSALDSLSEREIQKNLDAILADRTSFIIAHKIATVRDADQILVLHDGAIVETGTHDELIAKRGTYYYLAAQQLNL</sequence>
<dbReference type="SMART" id="SM00100">
    <property type="entry name" value="cNMP"/>
    <property type="match status" value="2"/>
</dbReference>
<dbReference type="InterPro" id="IPR039421">
    <property type="entry name" value="Type_1_exporter"/>
</dbReference>
<dbReference type="InterPro" id="IPR036640">
    <property type="entry name" value="ABC1_TM_sf"/>
</dbReference>
<accession>A0A517ZXJ4</accession>
<evidence type="ECO:0000256" key="10">
    <source>
        <dbReference type="SAM" id="Phobius"/>
    </source>
</evidence>
<evidence type="ECO:0000259" key="11">
    <source>
        <dbReference type="PROSITE" id="PS50042"/>
    </source>
</evidence>
<evidence type="ECO:0000313" key="16">
    <source>
        <dbReference type="Proteomes" id="UP000319383"/>
    </source>
</evidence>
<keyword evidence="9 10" id="KW-0472">Membrane</keyword>
<dbReference type="SUPFAM" id="SSF52540">
    <property type="entry name" value="P-loop containing nucleoside triphosphate hydrolases"/>
    <property type="match status" value="1"/>
</dbReference>
<dbReference type="PROSITE" id="PS00211">
    <property type="entry name" value="ABC_TRANSPORTER_1"/>
    <property type="match status" value="1"/>
</dbReference>
<feature type="domain" description="Cyclic nucleotide-binding" evidence="11">
    <location>
        <begin position="146"/>
        <end position="246"/>
    </location>
</feature>
<dbReference type="PROSITE" id="PS50929">
    <property type="entry name" value="ABC_TM1F"/>
    <property type="match status" value="1"/>
</dbReference>
<dbReference type="GO" id="GO:0015421">
    <property type="term" value="F:ABC-type oligopeptide transporter activity"/>
    <property type="evidence" value="ECO:0007669"/>
    <property type="project" value="TreeGrafter"/>
</dbReference>
<evidence type="ECO:0000256" key="8">
    <source>
        <dbReference type="ARBA" id="ARBA00022989"/>
    </source>
</evidence>
<keyword evidence="5" id="KW-0547">Nucleotide-binding</keyword>
<reference evidence="15 16" key="1">
    <citation type="submission" date="2019-02" db="EMBL/GenBank/DDBJ databases">
        <title>Deep-cultivation of Planctomycetes and their phenomic and genomic characterization uncovers novel biology.</title>
        <authorList>
            <person name="Wiegand S."/>
            <person name="Jogler M."/>
            <person name="Boedeker C."/>
            <person name="Pinto D."/>
            <person name="Vollmers J."/>
            <person name="Rivas-Marin E."/>
            <person name="Kohn T."/>
            <person name="Peeters S.H."/>
            <person name="Heuer A."/>
            <person name="Rast P."/>
            <person name="Oberbeckmann S."/>
            <person name="Bunk B."/>
            <person name="Jeske O."/>
            <person name="Meyerdierks A."/>
            <person name="Storesund J.E."/>
            <person name="Kallscheuer N."/>
            <person name="Luecker S."/>
            <person name="Lage O.M."/>
            <person name="Pohl T."/>
            <person name="Merkel B.J."/>
            <person name="Hornburger P."/>
            <person name="Mueller R.-W."/>
            <person name="Bruemmer F."/>
            <person name="Labrenz M."/>
            <person name="Spormann A.M."/>
            <person name="Op den Camp H."/>
            <person name="Overmann J."/>
            <person name="Amann R."/>
            <person name="Jetten M.S.M."/>
            <person name="Mascher T."/>
            <person name="Medema M.H."/>
            <person name="Devos D.P."/>
            <person name="Kaster A.-K."/>
            <person name="Ovreas L."/>
            <person name="Rohde M."/>
            <person name="Galperin M.Y."/>
            <person name="Jogler C."/>
        </authorList>
    </citation>
    <scope>NUCLEOTIDE SEQUENCE [LARGE SCALE GENOMIC DNA]</scope>
    <source>
        <strain evidence="15 16">Mal52</strain>
    </source>
</reference>
<dbReference type="InterPro" id="IPR014710">
    <property type="entry name" value="RmlC-like_jellyroll"/>
</dbReference>
<keyword evidence="2" id="KW-0813">Transport</keyword>
<dbReference type="Pfam" id="PF00005">
    <property type="entry name" value="ABC_tran"/>
    <property type="match status" value="1"/>
</dbReference>
<evidence type="ECO:0000256" key="5">
    <source>
        <dbReference type="ARBA" id="ARBA00022741"/>
    </source>
</evidence>
<dbReference type="AlphaFoldDB" id="A0A517ZXJ4"/>
<dbReference type="InterPro" id="IPR000595">
    <property type="entry name" value="cNMP-bd_dom"/>
</dbReference>
<evidence type="ECO:0000256" key="4">
    <source>
        <dbReference type="ARBA" id="ARBA00022692"/>
    </source>
</evidence>
<feature type="transmembrane region" description="Helical" evidence="10">
    <location>
        <begin position="551"/>
        <end position="573"/>
    </location>
</feature>
<evidence type="ECO:0000256" key="9">
    <source>
        <dbReference type="ARBA" id="ARBA00023136"/>
    </source>
</evidence>
<dbReference type="Pfam" id="PF03412">
    <property type="entry name" value="Peptidase_C39"/>
    <property type="match status" value="1"/>
</dbReference>
<dbReference type="CDD" id="cd02418">
    <property type="entry name" value="Peptidase_C39B"/>
    <property type="match status" value="1"/>
</dbReference>
<dbReference type="GO" id="GO:0005886">
    <property type="term" value="C:plasma membrane"/>
    <property type="evidence" value="ECO:0007669"/>
    <property type="project" value="UniProtKB-SubCell"/>
</dbReference>
<feature type="domain" description="ABC transmembrane type-1" evidence="13">
    <location>
        <begin position="502"/>
        <end position="794"/>
    </location>
</feature>
<dbReference type="InterPro" id="IPR003439">
    <property type="entry name" value="ABC_transporter-like_ATP-bd"/>
</dbReference>
<keyword evidence="4 10" id="KW-0812">Transmembrane</keyword>
<dbReference type="PANTHER" id="PTHR43394">
    <property type="entry name" value="ATP-DEPENDENT PERMEASE MDL1, MITOCHONDRIAL"/>
    <property type="match status" value="1"/>
</dbReference>
<feature type="domain" description="ABC transporter" evidence="12">
    <location>
        <begin position="829"/>
        <end position="1065"/>
    </location>
</feature>
<dbReference type="InterPro" id="IPR018490">
    <property type="entry name" value="cNMP-bd_dom_sf"/>
</dbReference>
<keyword evidence="7 15" id="KW-0067">ATP-binding</keyword>
<dbReference type="RefSeq" id="WP_145379873.1">
    <property type="nucleotide sequence ID" value="NZ_CP036276.1"/>
</dbReference>
<dbReference type="SUPFAM" id="SSF90123">
    <property type="entry name" value="ABC transporter transmembrane region"/>
    <property type="match status" value="1"/>
</dbReference>
<dbReference type="SUPFAM" id="SSF51206">
    <property type="entry name" value="cAMP-binding domain-like"/>
    <property type="match status" value="2"/>
</dbReference>
<dbReference type="PROSITE" id="PS50990">
    <property type="entry name" value="PEPTIDASE_C39"/>
    <property type="match status" value="1"/>
</dbReference>
<name>A0A517ZXJ4_9PLAN</name>
<evidence type="ECO:0000256" key="7">
    <source>
        <dbReference type="ARBA" id="ARBA00022840"/>
    </source>
</evidence>
<dbReference type="Proteomes" id="UP000319383">
    <property type="component" value="Chromosome"/>
</dbReference>
<dbReference type="Gene3D" id="3.40.50.300">
    <property type="entry name" value="P-loop containing nucleotide triphosphate hydrolases"/>
    <property type="match status" value="1"/>
</dbReference>
<evidence type="ECO:0000256" key="1">
    <source>
        <dbReference type="ARBA" id="ARBA00004651"/>
    </source>
</evidence>
<dbReference type="GO" id="GO:0006508">
    <property type="term" value="P:proteolysis"/>
    <property type="evidence" value="ECO:0007669"/>
    <property type="project" value="InterPro"/>
</dbReference>
<organism evidence="15 16">
    <name type="scientific">Symmachiella dynata</name>
    <dbReference type="NCBI Taxonomy" id="2527995"/>
    <lineage>
        <taxon>Bacteria</taxon>
        <taxon>Pseudomonadati</taxon>
        <taxon>Planctomycetota</taxon>
        <taxon>Planctomycetia</taxon>
        <taxon>Planctomycetales</taxon>
        <taxon>Planctomycetaceae</taxon>
        <taxon>Symmachiella</taxon>
    </lineage>
</organism>
<dbReference type="KEGG" id="sdyn:Mal52_56930"/>
<keyword evidence="16" id="KW-1185">Reference proteome</keyword>
<dbReference type="GO" id="GO:0008233">
    <property type="term" value="F:peptidase activity"/>
    <property type="evidence" value="ECO:0007669"/>
    <property type="project" value="InterPro"/>
</dbReference>
<dbReference type="Gene3D" id="1.20.1560.10">
    <property type="entry name" value="ABC transporter type 1, transmembrane domain"/>
    <property type="match status" value="1"/>
</dbReference>
<keyword evidence="8 10" id="KW-1133">Transmembrane helix</keyword>
<dbReference type="InterPro" id="IPR003593">
    <property type="entry name" value="AAA+_ATPase"/>
</dbReference>